<comment type="caution">
    <text evidence="2">The sequence shown here is derived from an EMBL/GenBank/DDBJ whole genome shotgun (WGS) entry which is preliminary data.</text>
</comment>
<protein>
    <submittedName>
        <fullName evidence="2">Uncharacterized protein</fullName>
    </submittedName>
</protein>
<evidence type="ECO:0000313" key="3">
    <source>
        <dbReference type="EMBL" id="MDG6193843.1"/>
    </source>
</evidence>
<dbReference type="EMBL" id="JAMWFV010000009">
    <property type="protein sequence ID" value="MDG6145550.1"/>
    <property type="molecule type" value="Genomic_DNA"/>
</dbReference>
<evidence type="ECO:0000313" key="4">
    <source>
        <dbReference type="Proteomes" id="UP001153199"/>
    </source>
</evidence>
<keyword evidence="1" id="KW-0472">Membrane</keyword>
<dbReference type="Proteomes" id="UP001153203">
    <property type="component" value="Unassembled WGS sequence"/>
</dbReference>
<sequence length="65" mass="7851">MASLFLWFEMLIKLMLGILLFLAGVLFIISFFKSIYQSIYQKQPFLKIFYADFRKRLTKMIDVIF</sequence>
<dbReference type="RefSeq" id="WP_017370254.1">
    <property type="nucleotide sequence ID" value="NZ_CP141723.1"/>
</dbReference>
<dbReference type="AlphaFoldDB" id="A0A9X4P0K7"/>
<gene>
    <name evidence="3" type="ORF">NF708_07505</name>
    <name evidence="2" type="ORF">NF717_07775</name>
</gene>
<keyword evidence="4" id="KW-1185">Reference proteome</keyword>
<evidence type="ECO:0000256" key="1">
    <source>
        <dbReference type="SAM" id="Phobius"/>
    </source>
</evidence>
<accession>A0A9X4P0K7</accession>
<keyword evidence="1" id="KW-0812">Transmembrane</keyword>
<dbReference type="EMBL" id="JAMWGI010000004">
    <property type="protein sequence ID" value="MDG6193843.1"/>
    <property type="molecule type" value="Genomic_DNA"/>
</dbReference>
<keyword evidence="1" id="KW-1133">Transmembrane helix</keyword>
<dbReference type="Proteomes" id="UP001153199">
    <property type="component" value="Unassembled WGS sequence"/>
</dbReference>
<name>A0A9X4P0K7_9LACT</name>
<organism evidence="2 4">
    <name type="scientific">Lactococcus formosensis</name>
    <dbReference type="NCBI Taxonomy" id="1281486"/>
    <lineage>
        <taxon>Bacteria</taxon>
        <taxon>Bacillati</taxon>
        <taxon>Bacillota</taxon>
        <taxon>Bacilli</taxon>
        <taxon>Lactobacillales</taxon>
        <taxon>Streptococcaceae</taxon>
        <taxon>Lactococcus</taxon>
    </lineage>
</organism>
<feature type="transmembrane region" description="Helical" evidence="1">
    <location>
        <begin position="12"/>
        <end position="32"/>
    </location>
</feature>
<evidence type="ECO:0000313" key="2">
    <source>
        <dbReference type="EMBL" id="MDG6145550.1"/>
    </source>
</evidence>
<proteinExistence type="predicted"/>
<reference evidence="2" key="1">
    <citation type="submission" date="2022-06" db="EMBL/GenBank/DDBJ databases">
        <title>Lactococcus from bovine mastitis in China.</title>
        <authorList>
            <person name="Lin Y."/>
            <person name="Han B."/>
        </authorList>
    </citation>
    <scope>NUCLEOTIDE SEQUENCE</scope>
    <source>
        <strain evidence="3">Hebei-B-39</strain>
        <strain evidence="2">Ningxia-I-26</strain>
    </source>
</reference>